<dbReference type="EMBL" id="QNRK01000014">
    <property type="protein sequence ID" value="RBP12285.1"/>
    <property type="molecule type" value="Genomic_DNA"/>
</dbReference>
<protein>
    <submittedName>
        <fullName evidence="1">Uncharacterized protein</fullName>
    </submittedName>
</protein>
<keyword evidence="2" id="KW-1185">Reference proteome</keyword>
<evidence type="ECO:0000313" key="2">
    <source>
        <dbReference type="Proteomes" id="UP000253529"/>
    </source>
</evidence>
<accession>A0A366FEY2</accession>
<organism evidence="1 2">
    <name type="scientific">Roseiarcus fermentans</name>
    <dbReference type="NCBI Taxonomy" id="1473586"/>
    <lineage>
        <taxon>Bacteria</taxon>
        <taxon>Pseudomonadati</taxon>
        <taxon>Pseudomonadota</taxon>
        <taxon>Alphaproteobacteria</taxon>
        <taxon>Hyphomicrobiales</taxon>
        <taxon>Roseiarcaceae</taxon>
        <taxon>Roseiarcus</taxon>
    </lineage>
</organism>
<proteinExistence type="predicted"/>
<name>A0A366FEY2_9HYPH</name>
<gene>
    <name evidence="1" type="ORF">DFR50_114115</name>
</gene>
<comment type="caution">
    <text evidence="1">The sequence shown here is derived from an EMBL/GenBank/DDBJ whole genome shotgun (WGS) entry which is preliminary data.</text>
</comment>
<dbReference type="AlphaFoldDB" id="A0A366FEY2"/>
<sequence length="64" mass="6767">MRHTQNLRGERSVSPLFVNDLCAQMIPLNRYGPTGLGAGIASALRALTGVARPTICAAAGCDRR</sequence>
<dbReference type="RefSeq" id="WP_113889917.1">
    <property type="nucleotide sequence ID" value="NZ_QNRK01000014.1"/>
</dbReference>
<evidence type="ECO:0000313" key="1">
    <source>
        <dbReference type="EMBL" id="RBP12285.1"/>
    </source>
</evidence>
<reference evidence="1 2" key="1">
    <citation type="submission" date="2018-06" db="EMBL/GenBank/DDBJ databases">
        <title>Genomic Encyclopedia of Type Strains, Phase IV (KMG-IV): sequencing the most valuable type-strain genomes for metagenomic binning, comparative biology and taxonomic classification.</title>
        <authorList>
            <person name="Goeker M."/>
        </authorList>
    </citation>
    <scope>NUCLEOTIDE SEQUENCE [LARGE SCALE GENOMIC DNA]</scope>
    <source>
        <strain evidence="1 2">DSM 24875</strain>
    </source>
</reference>
<dbReference type="Proteomes" id="UP000253529">
    <property type="component" value="Unassembled WGS sequence"/>
</dbReference>